<reference evidence="1" key="1">
    <citation type="submission" date="2023-04" db="EMBL/GenBank/DDBJ databases">
        <title>Draft Genome sequencing of Naganishia species isolated from polar environments using Oxford Nanopore Technology.</title>
        <authorList>
            <person name="Leo P."/>
            <person name="Venkateswaran K."/>
        </authorList>
    </citation>
    <scope>NUCLEOTIDE SEQUENCE</scope>
    <source>
        <strain evidence="1">MNA-CCFEE 5262</strain>
    </source>
</reference>
<proteinExistence type="predicted"/>
<protein>
    <submittedName>
        <fullName evidence="1">Uncharacterized protein</fullName>
    </submittedName>
</protein>
<comment type="caution">
    <text evidence="1">The sequence shown here is derived from an EMBL/GenBank/DDBJ whole genome shotgun (WGS) entry which is preliminary data.</text>
</comment>
<keyword evidence="2" id="KW-1185">Reference proteome</keyword>
<sequence>MRFANLREDWQKDRAWARSVPEVPEDHVEVPRKGTKRFDGNHGAWMAPFGMIALLFCLLATLSTPIYEPMSIIEMTIKPEVPGGSGTSQSLKVGLWGFCLNGPDGSSALTDIPQSFLNAVGVFPIFVNAYIYAGALYAFGSSTFFERKERRTVRWQEAAIACFHWVIIWISIAFGLMIGFYQKVKANVAKTELNDFIDCKIGAQEERAGNQKSLDDTSETNGKYDLPRYTATASAEETVVSSKQLDDGSLSDQKLDELDEAASAGPKVEQPQLGPQATTAAGHTS</sequence>
<gene>
    <name evidence="1" type="ORF">QFC20_001430</name>
</gene>
<dbReference type="Proteomes" id="UP001230649">
    <property type="component" value="Unassembled WGS sequence"/>
</dbReference>
<evidence type="ECO:0000313" key="1">
    <source>
        <dbReference type="EMBL" id="KAJ9114556.1"/>
    </source>
</evidence>
<organism evidence="1 2">
    <name type="scientific">Naganishia adeliensis</name>
    <dbReference type="NCBI Taxonomy" id="92952"/>
    <lineage>
        <taxon>Eukaryota</taxon>
        <taxon>Fungi</taxon>
        <taxon>Dikarya</taxon>
        <taxon>Basidiomycota</taxon>
        <taxon>Agaricomycotina</taxon>
        <taxon>Tremellomycetes</taxon>
        <taxon>Filobasidiales</taxon>
        <taxon>Filobasidiaceae</taxon>
        <taxon>Naganishia</taxon>
    </lineage>
</organism>
<evidence type="ECO:0000313" key="2">
    <source>
        <dbReference type="Proteomes" id="UP001230649"/>
    </source>
</evidence>
<name>A0ACC2WTW7_9TREE</name>
<accession>A0ACC2WTW7</accession>
<dbReference type="EMBL" id="JASBWS010000008">
    <property type="protein sequence ID" value="KAJ9114556.1"/>
    <property type="molecule type" value="Genomic_DNA"/>
</dbReference>